<feature type="transmembrane region" description="Helical" evidence="1">
    <location>
        <begin position="6"/>
        <end position="27"/>
    </location>
</feature>
<reference evidence="3" key="1">
    <citation type="journal article" date="2019" name="PLoS Negl. Trop. Dis.">
        <title>Revisiting the worldwide diversity of Leptospira species in the environment.</title>
        <authorList>
            <person name="Vincent A.T."/>
            <person name="Schiettekatte O."/>
            <person name="Bourhy P."/>
            <person name="Veyrier F.J."/>
            <person name="Picardeau M."/>
        </authorList>
    </citation>
    <scope>NUCLEOTIDE SEQUENCE [LARGE SCALE GENOMIC DNA]</scope>
    <source>
        <strain evidence="3">201300427</strain>
    </source>
</reference>
<gene>
    <name evidence="3" type="ORF">EHS15_12100</name>
</gene>
<keyword evidence="1" id="KW-0472">Membrane</keyword>
<dbReference type="GO" id="GO:0005886">
    <property type="term" value="C:plasma membrane"/>
    <property type="evidence" value="ECO:0007669"/>
    <property type="project" value="TreeGrafter"/>
</dbReference>
<dbReference type="PANTHER" id="PTHR30441">
    <property type="entry name" value="DUF748 DOMAIN-CONTAINING PROTEIN"/>
    <property type="match status" value="1"/>
</dbReference>
<comment type="caution">
    <text evidence="3">The sequence shown here is derived from an EMBL/GenBank/DDBJ whole genome shotgun (WGS) entry which is preliminary data.</text>
</comment>
<proteinExistence type="predicted"/>
<dbReference type="EMBL" id="RQHW01000047">
    <property type="protein sequence ID" value="TGN18152.1"/>
    <property type="molecule type" value="Genomic_DNA"/>
</dbReference>
<evidence type="ECO:0000256" key="1">
    <source>
        <dbReference type="SAM" id="Phobius"/>
    </source>
</evidence>
<keyword evidence="1" id="KW-0812">Transmembrane</keyword>
<dbReference type="Proteomes" id="UP000298058">
    <property type="component" value="Unassembled WGS sequence"/>
</dbReference>
<evidence type="ECO:0000313" key="3">
    <source>
        <dbReference type="EMBL" id="TGN18152.1"/>
    </source>
</evidence>
<dbReference type="GO" id="GO:0090313">
    <property type="term" value="P:regulation of protein targeting to membrane"/>
    <property type="evidence" value="ECO:0007669"/>
    <property type="project" value="TreeGrafter"/>
</dbReference>
<feature type="domain" description="AsmA" evidence="2">
    <location>
        <begin position="10"/>
        <end position="187"/>
    </location>
</feature>
<dbReference type="PANTHER" id="PTHR30441:SF8">
    <property type="entry name" value="DUF748 DOMAIN-CONTAINING PROTEIN"/>
    <property type="match status" value="1"/>
</dbReference>
<sequence length="681" mass="75557">MFLRVFRFLSFFILGIVIFFFFLFLGLKQILDRQSVKDIAVDTIRKYVQLDLSYSEIKSIVFPLPGLQIRDLKVKDGNEEIVSLSSLEVYLSVVSLLKSELKLNSLLAEKGTLYLLRDRNGSFPILTKLRSLSKDDKKEEEEIKEEGPKALLSLIPENLTVNDFSVFLTEEQTESTHILQIQNADLSVDAGDLSASFHTKVKLNEKDLYADVYLHLEKNEWNLNSLYFNSSFGFNELELGKYQDLVGIFENADLTNAKVSGDIQVQRKKEGGFELQLSRLLLSDAKNSRHTELGELSFASELNYDPQKKLAELKRLDIALGNYAKLDLSGSFSQEENHNLQLLLKSEFIDLKKVLALQNSFSKINPSRSKIISSYLKHKPASSPPEKKEEIQIPLTAKLSLDVKNFNADGYVFSYVKGDVNYGNQEVLFPEISAGIYGGEIRVNGNLKLASRYPELNAKLNLSSINLEPALLKAADQKLIKGRLNSNLTLSMFVGPKEMIQNSLRLKGNFFVRNGALQGYANFIKPIAEIGKLLNFNGSSGDSTSFESISGKIEMQNQKLTLSEFDMKGVGLSAVGGGIYQANGKIDMKFTVALPGLAGKAVKLPILYKGVFGRNFAYIDPIWLASVYAGTVLLAGPVGAVVGGLAGSTVSDTVEKTIGTVEDSVESVKDFFFGKKDPKKK</sequence>
<accession>A0A4R9LWX9</accession>
<organism evidence="3 4">
    <name type="scientific">Leptospira idonii</name>
    <dbReference type="NCBI Taxonomy" id="1193500"/>
    <lineage>
        <taxon>Bacteria</taxon>
        <taxon>Pseudomonadati</taxon>
        <taxon>Spirochaetota</taxon>
        <taxon>Spirochaetia</taxon>
        <taxon>Leptospirales</taxon>
        <taxon>Leptospiraceae</taxon>
        <taxon>Leptospira</taxon>
    </lineage>
</organism>
<dbReference type="InterPro" id="IPR052894">
    <property type="entry name" value="AsmA-related"/>
</dbReference>
<name>A0A4R9LWX9_9LEPT</name>
<keyword evidence="4" id="KW-1185">Reference proteome</keyword>
<dbReference type="OrthoDB" id="312944at2"/>
<protein>
    <submittedName>
        <fullName evidence="3">AsmA family protein</fullName>
    </submittedName>
</protein>
<dbReference type="AlphaFoldDB" id="A0A4R9LWX9"/>
<dbReference type="Pfam" id="PF05170">
    <property type="entry name" value="AsmA"/>
    <property type="match status" value="1"/>
</dbReference>
<keyword evidence="1" id="KW-1133">Transmembrane helix</keyword>
<dbReference type="InterPro" id="IPR007844">
    <property type="entry name" value="AsmA"/>
</dbReference>
<evidence type="ECO:0000313" key="4">
    <source>
        <dbReference type="Proteomes" id="UP000298058"/>
    </source>
</evidence>
<dbReference type="RefSeq" id="WP_135760839.1">
    <property type="nucleotide sequence ID" value="NZ_RQHW01000047.1"/>
</dbReference>
<evidence type="ECO:0000259" key="2">
    <source>
        <dbReference type="Pfam" id="PF05170"/>
    </source>
</evidence>